<keyword evidence="2" id="KW-1185">Reference proteome</keyword>
<reference evidence="2" key="1">
    <citation type="journal article" date="2014" name="Science">
        <title>Ancient hybridizations among the ancestral genomes of bread wheat.</title>
        <authorList>
            <consortium name="International Wheat Genome Sequencing Consortium,"/>
            <person name="Marcussen T."/>
            <person name="Sandve S.R."/>
            <person name="Heier L."/>
            <person name="Spannagl M."/>
            <person name="Pfeifer M."/>
            <person name="Jakobsen K.S."/>
            <person name="Wulff B.B."/>
            <person name="Steuernagel B."/>
            <person name="Mayer K.F."/>
            <person name="Olsen O.A."/>
        </authorList>
    </citation>
    <scope>NUCLEOTIDE SEQUENCE [LARGE SCALE GENOMIC DNA]</scope>
    <source>
        <strain evidence="2">cv. AL8/78</strain>
    </source>
</reference>
<accession>A0A452YS83</accession>
<reference evidence="1" key="3">
    <citation type="journal article" date="2017" name="Nature">
        <title>Genome sequence of the progenitor of the wheat D genome Aegilops tauschii.</title>
        <authorList>
            <person name="Luo M.C."/>
            <person name="Gu Y.Q."/>
            <person name="Puiu D."/>
            <person name="Wang H."/>
            <person name="Twardziok S.O."/>
            <person name="Deal K.R."/>
            <person name="Huo N."/>
            <person name="Zhu T."/>
            <person name="Wang L."/>
            <person name="Wang Y."/>
            <person name="McGuire P.E."/>
            <person name="Liu S."/>
            <person name="Long H."/>
            <person name="Ramasamy R.K."/>
            <person name="Rodriguez J.C."/>
            <person name="Van S.L."/>
            <person name="Yuan L."/>
            <person name="Wang Z."/>
            <person name="Xia Z."/>
            <person name="Xiao L."/>
            <person name="Anderson O.D."/>
            <person name="Ouyang S."/>
            <person name="Liang Y."/>
            <person name="Zimin A.V."/>
            <person name="Pertea G."/>
            <person name="Qi P."/>
            <person name="Bennetzen J.L."/>
            <person name="Dai X."/>
            <person name="Dawson M.W."/>
            <person name="Muller H.G."/>
            <person name="Kugler K."/>
            <person name="Rivarola-Duarte L."/>
            <person name="Spannagl M."/>
            <person name="Mayer K.F.X."/>
            <person name="Lu F.H."/>
            <person name="Bevan M.W."/>
            <person name="Leroy P."/>
            <person name="Li P."/>
            <person name="You F.M."/>
            <person name="Sun Q."/>
            <person name="Liu Z."/>
            <person name="Lyons E."/>
            <person name="Wicker T."/>
            <person name="Salzberg S.L."/>
            <person name="Devos K.M."/>
            <person name="Dvorak J."/>
        </authorList>
    </citation>
    <scope>NUCLEOTIDE SEQUENCE [LARGE SCALE GENOMIC DNA]</scope>
    <source>
        <strain evidence="1">cv. AL8/78</strain>
    </source>
</reference>
<dbReference type="EnsemblPlants" id="AET1Gv20518700.8">
    <property type="protein sequence ID" value="AET1Gv20518700.8"/>
    <property type="gene ID" value="AET1Gv20518700"/>
</dbReference>
<evidence type="ECO:0000313" key="1">
    <source>
        <dbReference type="EnsemblPlants" id="AET1Gv20518700.8"/>
    </source>
</evidence>
<reference evidence="1" key="4">
    <citation type="submission" date="2019-03" db="UniProtKB">
        <authorList>
            <consortium name="EnsemblPlants"/>
        </authorList>
    </citation>
    <scope>IDENTIFICATION</scope>
</reference>
<reference evidence="1" key="5">
    <citation type="journal article" date="2021" name="G3 (Bethesda)">
        <title>Aegilops tauschii genome assembly Aet v5.0 features greater sequence contiguity and improved annotation.</title>
        <authorList>
            <person name="Wang L."/>
            <person name="Zhu T."/>
            <person name="Rodriguez J.C."/>
            <person name="Deal K.R."/>
            <person name="Dubcovsky J."/>
            <person name="McGuire P.E."/>
            <person name="Lux T."/>
            <person name="Spannagl M."/>
            <person name="Mayer K.F.X."/>
            <person name="Baldrich P."/>
            <person name="Meyers B.C."/>
            <person name="Huo N."/>
            <person name="Gu Y.Q."/>
            <person name="Zhou H."/>
            <person name="Devos K.M."/>
            <person name="Bennetzen J.L."/>
            <person name="Unver T."/>
            <person name="Budak H."/>
            <person name="Gulick P.J."/>
            <person name="Galiba G."/>
            <person name="Kalapos B."/>
            <person name="Nelson D.R."/>
            <person name="Li P."/>
            <person name="You F.M."/>
            <person name="Luo M.C."/>
            <person name="Dvorak J."/>
        </authorList>
    </citation>
    <scope>NUCLEOTIDE SEQUENCE [LARGE SCALE GENOMIC DNA]</scope>
    <source>
        <strain evidence="1">cv. AL8/78</strain>
    </source>
</reference>
<protein>
    <submittedName>
        <fullName evidence="1">Uncharacterized protein</fullName>
    </submittedName>
</protein>
<dbReference type="Proteomes" id="UP000015105">
    <property type="component" value="Chromosome 1D"/>
</dbReference>
<name>A0A452YS83_AEGTS</name>
<evidence type="ECO:0000313" key="2">
    <source>
        <dbReference type="Proteomes" id="UP000015105"/>
    </source>
</evidence>
<proteinExistence type="predicted"/>
<organism evidence="1 2">
    <name type="scientific">Aegilops tauschii subsp. strangulata</name>
    <name type="common">Goatgrass</name>
    <dbReference type="NCBI Taxonomy" id="200361"/>
    <lineage>
        <taxon>Eukaryota</taxon>
        <taxon>Viridiplantae</taxon>
        <taxon>Streptophyta</taxon>
        <taxon>Embryophyta</taxon>
        <taxon>Tracheophyta</taxon>
        <taxon>Spermatophyta</taxon>
        <taxon>Magnoliopsida</taxon>
        <taxon>Liliopsida</taxon>
        <taxon>Poales</taxon>
        <taxon>Poaceae</taxon>
        <taxon>BOP clade</taxon>
        <taxon>Pooideae</taxon>
        <taxon>Triticodae</taxon>
        <taxon>Triticeae</taxon>
        <taxon>Triticinae</taxon>
        <taxon>Aegilops</taxon>
    </lineage>
</organism>
<dbReference type="AlphaFoldDB" id="A0A452YS83"/>
<sequence length="192" mass="21225">CSYPEPPPGALPRAALPPDLKVTSFHLDLEGMGTRAATSAPVAAVSSVLFGRSLPQTPLPTRAHCWGFPPWTRRTTSAAWRSSSGCFLERSREMGSSPTAGAAVLPDGLLPAVLGCISWWWQGFIERSCKYREQVYLYKYLCDSCVLNSVSVIHHLQCVLMLEYVVGVQVQIVVEEFAMRVYNSNSSFCKHR</sequence>
<reference evidence="2" key="2">
    <citation type="journal article" date="2017" name="Nat. Plants">
        <title>The Aegilops tauschii genome reveals multiple impacts of transposons.</title>
        <authorList>
            <person name="Zhao G."/>
            <person name="Zou C."/>
            <person name="Li K."/>
            <person name="Wang K."/>
            <person name="Li T."/>
            <person name="Gao L."/>
            <person name="Zhang X."/>
            <person name="Wang H."/>
            <person name="Yang Z."/>
            <person name="Liu X."/>
            <person name="Jiang W."/>
            <person name="Mao L."/>
            <person name="Kong X."/>
            <person name="Jiao Y."/>
            <person name="Jia J."/>
        </authorList>
    </citation>
    <scope>NUCLEOTIDE SEQUENCE [LARGE SCALE GENOMIC DNA]</scope>
    <source>
        <strain evidence="2">cv. AL8/78</strain>
    </source>
</reference>
<dbReference type="Gramene" id="AET1Gv20518700.8">
    <property type="protein sequence ID" value="AET1Gv20518700.8"/>
    <property type="gene ID" value="AET1Gv20518700"/>
</dbReference>